<evidence type="ECO:0000256" key="3">
    <source>
        <dbReference type="ARBA" id="ARBA00009881"/>
    </source>
</evidence>
<keyword evidence="9" id="KW-0560">Oxidoreductase</keyword>
<name>I8AKC3_9BACL</name>
<reference evidence="13 14" key="1">
    <citation type="journal article" date="2012" name="J. Bacteriol.">
        <title>Genome of Bacillus macauensis ZFHKF-1, a Long-Chain-Forming Bacterium.</title>
        <authorList>
            <person name="Cai L."/>
            <person name="Zhang T."/>
        </authorList>
    </citation>
    <scope>NUCLEOTIDE SEQUENCE [LARGE SCALE GENOMIC DNA]</scope>
    <source>
        <strain evidence="13 14">ZFHKF-1</strain>
    </source>
</reference>
<dbReference type="Pfam" id="PF03060">
    <property type="entry name" value="NMO"/>
    <property type="match status" value="1"/>
</dbReference>
<comment type="similarity">
    <text evidence="3">Belongs to the nitronate monooxygenase family. NMO class I subfamily.</text>
</comment>
<dbReference type="EMBL" id="AKKV01000021">
    <property type="protein sequence ID" value="EIT86302.1"/>
    <property type="molecule type" value="Genomic_DNA"/>
</dbReference>
<keyword evidence="7" id="KW-0288">FMN</keyword>
<dbReference type="CDD" id="cd04730">
    <property type="entry name" value="NPD_like"/>
    <property type="match status" value="1"/>
</dbReference>
<comment type="cofactor">
    <cofactor evidence="1">
        <name>FMN</name>
        <dbReference type="ChEBI" id="CHEBI:58210"/>
    </cofactor>
</comment>
<dbReference type="RefSeq" id="WP_007201107.1">
    <property type="nucleotide sequence ID" value="NZ_AKKV01000021.1"/>
</dbReference>
<keyword evidence="13" id="KW-0223">Dioxygenase</keyword>
<organism evidence="13 14">
    <name type="scientific">Fictibacillus macauensis ZFHKF-1</name>
    <dbReference type="NCBI Taxonomy" id="1196324"/>
    <lineage>
        <taxon>Bacteria</taxon>
        <taxon>Bacillati</taxon>
        <taxon>Bacillota</taxon>
        <taxon>Bacilli</taxon>
        <taxon>Bacillales</taxon>
        <taxon>Fictibacillaceae</taxon>
        <taxon>Fictibacillus</taxon>
    </lineage>
</organism>
<keyword evidence="6" id="KW-0285">Flavoprotein</keyword>
<keyword evidence="8" id="KW-0547">Nucleotide-binding</keyword>
<evidence type="ECO:0000313" key="13">
    <source>
        <dbReference type="EMBL" id="EIT86302.1"/>
    </source>
</evidence>
<accession>I8AKC3</accession>
<dbReference type="GO" id="GO:0009636">
    <property type="term" value="P:response to toxic substance"/>
    <property type="evidence" value="ECO:0007669"/>
    <property type="project" value="UniProtKB-KW"/>
</dbReference>
<evidence type="ECO:0000256" key="2">
    <source>
        <dbReference type="ARBA" id="ARBA00003535"/>
    </source>
</evidence>
<dbReference type="Proteomes" id="UP000004080">
    <property type="component" value="Unassembled WGS sequence"/>
</dbReference>
<dbReference type="eggNOG" id="COG2070">
    <property type="taxonomic scope" value="Bacteria"/>
</dbReference>
<dbReference type="PANTHER" id="PTHR42747">
    <property type="entry name" value="NITRONATE MONOOXYGENASE-RELATED"/>
    <property type="match status" value="1"/>
</dbReference>
<comment type="catalytic activity">
    <reaction evidence="12">
        <text>3 propionate 3-nitronate + 3 O2 + H2O = 3 3-oxopropanoate + 2 nitrate + nitrite + H2O2 + 3 H(+)</text>
        <dbReference type="Rhea" id="RHEA:57332"/>
        <dbReference type="ChEBI" id="CHEBI:15377"/>
        <dbReference type="ChEBI" id="CHEBI:15378"/>
        <dbReference type="ChEBI" id="CHEBI:15379"/>
        <dbReference type="ChEBI" id="CHEBI:16240"/>
        <dbReference type="ChEBI" id="CHEBI:16301"/>
        <dbReference type="ChEBI" id="CHEBI:17632"/>
        <dbReference type="ChEBI" id="CHEBI:33190"/>
        <dbReference type="ChEBI" id="CHEBI:136067"/>
    </reaction>
</comment>
<evidence type="ECO:0000256" key="12">
    <source>
        <dbReference type="ARBA" id="ARBA00049401"/>
    </source>
</evidence>
<dbReference type="SUPFAM" id="SSF51412">
    <property type="entry name" value="Inosine monophosphate dehydrogenase (IMPDH)"/>
    <property type="match status" value="1"/>
</dbReference>
<evidence type="ECO:0000256" key="6">
    <source>
        <dbReference type="ARBA" id="ARBA00022630"/>
    </source>
</evidence>
<dbReference type="PANTHER" id="PTHR42747:SF3">
    <property type="entry name" value="NITRONATE MONOOXYGENASE-RELATED"/>
    <property type="match status" value="1"/>
</dbReference>
<comment type="function">
    <text evidence="2">Nitronate monooxygenase that uses molecular oxygen to catalyze the oxidative denitrification of alkyl nitronates. Acts on propionate 3-nitronate (P3N), the presumed physiological substrate. Probably functions in the detoxification of P3N, a metabolic poison produced by plants and fungi as a defense mechanism.</text>
</comment>
<dbReference type="InterPro" id="IPR004136">
    <property type="entry name" value="NMO"/>
</dbReference>
<evidence type="ECO:0000256" key="4">
    <source>
        <dbReference type="ARBA" id="ARBA00013457"/>
    </source>
</evidence>
<evidence type="ECO:0000256" key="7">
    <source>
        <dbReference type="ARBA" id="ARBA00022643"/>
    </source>
</evidence>
<dbReference type="InterPro" id="IPR013785">
    <property type="entry name" value="Aldolase_TIM"/>
</dbReference>
<proteinExistence type="inferred from homology"/>
<evidence type="ECO:0000256" key="11">
    <source>
        <dbReference type="ARBA" id="ARBA00031155"/>
    </source>
</evidence>
<sequence>MKHCLQTVCGVRYPIISAGMAGGPGGPDLVAAVSEHGGLGTLGAGYMEAADITAAIAEIKRQTKQPFAVNLFLPVETFVQEEAVQAMQRRLSALGAGKSLEQQVPSRRDPFAFFEQQLQAVMESDVKIISFTFHLPSKALVDRLKEAQMIVIATATSVKEATLLEQVGVDIICAQGSEAGGHRGTFLDREEDSLIGTMALVPQICDAVALPVIAAGGIMDARGMAAAFMLGASAVQLGTFFLAAQESGAHQVYKEAVLQASERDLVLTKAFSGKLARGINNQFITEMKNIEALPYPIQHELTTPLRQWAKSVHEGNYMSLWAGQGITLVQSKSVRELMHELFTAYNKLTTHLQRFE</sequence>
<comment type="caution">
    <text evidence="13">The sequence shown here is derived from an EMBL/GenBank/DDBJ whole genome shotgun (WGS) entry which is preliminary data.</text>
</comment>
<dbReference type="GO" id="GO:0000166">
    <property type="term" value="F:nucleotide binding"/>
    <property type="evidence" value="ECO:0007669"/>
    <property type="project" value="UniProtKB-KW"/>
</dbReference>
<dbReference type="STRING" id="1196324.A374_05041"/>
<keyword evidence="5" id="KW-0216">Detoxification</keyword>
<evidence type="ECO:0000256" key="8">
    <source>
        <dbReference type="ARBA" id="ARBA00022741"/>
    </source>
</evidence>
<dbReference type="FunFam" id="3.20.20.70:FF:000154">
    <property type="entry name" value="Probable nitronate monooxygenase"/>
    <property type="match status" value="1"/>
</dbReference>
<evidence type="ECO:0000256" key="10">
    <source>
        <dbReference type="ARBA" id="ARBA00023033"/>
    </source>
</evidence>
<dbReference type="PATRIC" id="fig|1196324.3.peg.1022"/>
<evidence type="ECO:0000313" key="14">
    <source>
        <dbReference type="Proteomes" id="UP000004080"/>
    </source>
</evidence>
<dbReference type="GO" id="GO:0051213">
    <property type="term" value="F:dioxygenase activity"/>
    <property type="evidence" value="ECO:0007669"/>
    <property type="project" value="UniProtKB-KW"/>
</dbReference>
<keyword evidence="10" id="KW-0503">Monooxygenase</keyword>
<keyword evidence="14" id="KW-1185">Reference proteome</keyword>
<dbReference type="Gene3D" id="3.20.20.70">
    <property type="entry name" value="Aldolase class I"/>
    <property type="match status" value="1"/>
</dbReference>
<evidence type="ECO:0000256" key="5">
    <source>
        <dbReference type="ARBA" id="ARBA00022575"/>
    </source>
</evidence>
<protein>
    <recommendedName>
        <fullName evidence="4">Probable nitronate monooxygenase</fullName>
    </recommendedName>
    <alternativeName>
        <fullName evidence="11">Propionate 3-nitronate monooxygenase</fullName>
    </alternativeName>
</protein>
<evidence type="ECO:0000256" key="1">
    <source>
        <dbReference type="ARBA" id="ARBA00001917"/>
    </source>
</evidence>
<dbReference type="AlphaFoldDB" id="I8AKC3"/>
<evidence type="ECO:0000256" key="9">
    <source>
        <dbReference type="ARBA" id="ARBA00023002"/>
    </source>
</evidence>
<dbReference type="GO" id="GO:0018580">
    <property type="term" value="F:nitronate monooxygenase activity"/>
    <property type="evidence" value="ECO:0007669"/>
    <property type="project" value="InterPro"/>
</dbReference>
<gene>
    <name evidence="13" type="ORF">A374_05041</name>
</gene>